<dbReference type="EMBL" id="VSSQ01009528">
    <property type="protein sequence ID" value="MPM41892.1"/>
    <property type="molecule type" value="Genomic_DNA"/>
</dbReference>
<name>A0A644ZM40_9ZZZZ</name>
<reference evidence="1" key="1">
    <citation type="submission" date="2019-08" db="EMBL/GenBank/DDBJ databases">
        <authorList>
            <person name="Kucharzyk K."/>
            <person name="Murdoch R.W."/>
            <person name="Higgins S."/>
            <person name="Loffler F."/>
        </authorList>
    </citation>
    <scope>NUCLEOTIDE SEQUENCE</scope>
</reference>
<sequence>MYYISNLKFVYKILNEMKFDLFCDKRCYHKEFDDCQREFRPCEKGSIEDTYKSNEQNDDYEGNEMCDKNCHGCNHYDDKGHPKEVEIIRNITNNFLEEDLCIDKLYGWNKDCNCINLLDVLTITLYDIEECTCCKKNYGYLLQIDKFECILKNLKNLLCQLRCLFSKKCDLISDVLCTLFKVIDLIGSIISKISNIECLCKSHMNCKCELIECMVCELEDEINLLEKVVSEFACTVFELSSKEILNCTVCGVSECEKNRKRNYLKKQCEGDCHKD</sequence>
<evidence type="ECO:0000313" key="1">
    <source>
        <dbReference type="EMBL" id="MPM41892.1"/>
    </source>
</evidence>
<dbReference type="AlphaFoldDB" id="A0A644ZM40"/>
<protein>
    <submittedName>
        <fullName evidence="1">Uncharacterized protein</fullName>
    </submittedName>
</protein>
<accession>A0A644ZM40</accession>
<gene>
    <name evidence="1" type="ORF">SDC9_88552</name>
</gene>
<comment type="caution">
    <text evidence="1">The sequence shown here is derived from an EMBL/GenBank/DDBJ whole genome shotgun (WGS) entry which is preliminary data.</text>
</comment>
<proteinExistence type="predicted"/>
<organism evidence="1">
    <name type="scientific">bioreactor metagenome</name>
    <dbReference type="NCBI Taxonomy" id="1076179"/>
    <lineage>
        <taxon>unclassified sequences</taxon>
        <taxon>metagenomes</taxon>
        <taxon>ecological metagenomes</taxon>
    </lineage>
</organism>